<accession>A0A815ZXZ0</accession>
<dbReference type="Proteomes" id="UP000663854">
    <property type="component" value="Unassembled WGS sequence"/>
</dbReference>
<dbReference type="AlphaFoldDB" id="A0A815ZXZ0"/>
<dbReference type="InterPro" id="IPR007081">
    <property type="entry name" value="RNA_pol_Rpb1_5"/>
</dbReference>
<evidence type="ECO:0000313" key="5">
    <source>
        <dbReference type="Proteomes" id="UP000663870"/>
    </source>
</evidence>
<dbReference type="Proteomes" id="UP000663870">
    <property type="component" value="Unassembled WGS sequence"/>
</dbReference>
<dbReference type="Gene3D" id="1.10.357.120">
    <property type="match status" value="1"/>
</dbReference>
<sequence>MTPFINYSRFFDLNTLTNSSKSKDINEARSIMVQTWRNLSDDKRQQYNHGVVKFYSPVTENYLPASNLGAITERLDDLIRNNITTHGKLDQTNMDKRTFEKMIHFKSLKSCIDPGESVEILAAQSIGEPSTQMTLNSKNTNNEVPILHSSSALGKAKRLQRRWSRLLFSQVIKTLNIHKKLSLKLNDHKHTYKIEFYFDEKYGKKTIK</sequence>
<gene>
    <name evidence="4" type="ORF">JXQ802_LOCUS47232</name>
    <name evidence="3" type="ORF">PYM288_LOCUS31352</name>
</gene>
<evidence type="ECO:0000313" key="4">
    <source>
        <dbReference type="EMBL" id="CAF1590957.1"/>
    </source>
</evidence>
<organism evidence="4 5">
    <name type="scientific">Rotaria sordida</name>
    <dbReference type="NCBI Taxonomy" id="392033"/>
    <lineage>
        <taxon>Eukaryota</taxon>
        <taxon>Metazoa</taxon>
        <taxon>Spiralia</taxon>
        <taxon>Gnathifera</taxon>
        <taxon>Rotifera</taxon>
        <taxon>Eurotatoria</taxon>
        <taxon>Bdelloidea</taxon>
        <taxon>Philodinida</taxon>
        <taxon>Philodinidae</taxon>
        <taxon>Rotaria</taxon>
    </lineage>
</organism>
<name>A0A815ZXZ0_9BILA</name>
<reference evidence="4" key="1">
    <citation type="submission" date="2021-02" db="EMBL/GenBank/DDBJ databases">
        <authorList>
            <person name="Nowell W R."/>
        </authorList>
    </citation>
    <scope>NUCLEOTIDE SEQUENCE</scope>
</reference>
<evidence type="ECO:0000313" key="3">
    <source>
        <dbReference type="EMBL" id="CAF1329855.1"/>
    </source>
</evidence>
<dbReference type="GO" id="GO:0006351">
    <property type="term" value="P:DNA-templated transcription"/>
    <property type="evidence" value="ECO:0007669"/>
    <property type="project" value="InterPro"/>
</dbReference>
<dbReference type="GO" id="GO:0003677">
    <property type="term" value="F:DNA binding"/>
    <property type="evidence" value="ECO:0007669"/>
    <property type="project" value="InterPro"/>
</dbReference>
<dbReference type="GO" id="GO:0003899">
    <property type="term" value="F:DNA-directed RNA polymerase activity"/>
    <property type="evidence" value="ECO:0007669"/>
    <property type="project" value="UniProtKB-EC"/>
</dbReference>
<feature type="domain" description="RNA polymerase Rpb1" evidence="2">
    <location>
        <begin position="94"/>
        <end position="137"/>
    </location>
</feature>
<dbReference type="EMBL" id="CAJNOL010004582">
    <property type="protein sequence ID" value="CAF1590957.1"/>
    <property type="molecule type" value="Genomic_DNA"/>
</dbReference>
<proteinExistence type="predicted"/>
<dbReference type="EMBL" id="CAJNOH010003266">
    <property type="protein sequence ID" value="CAF1329855.1"/>
    <property type="molecule type" value="Genomic_DNA"/>
</dbReference>
<dbReference type="Pfam" id="PF04998">
    <property type="entry name" value="RNA_pol_Rpb1_5"/>
    <property type="match status" value="1"/>
</dbReference>
<protein>
    <recommendedName>
        <fullName evidence="1">DNA-directed RNA polymerase</fullName>
        <ecNumber evidence="1">2.7.7.6</ecNumber>
    </recommendedName>
</protein>
<dbReference type="EC" id="2.7.7.6" evidence="1"/>
<dbReference type="SUPFAM" id="SSF64484">
    <property type="entry name" value="beta and beta-prime subunits of DNA dependent RNA-polymerase"/>
    <property type="match status" value="1"/>
</dbReference>
<keyword evidence="5" id="KW-1185">Reference proteome</keyword>
<comment type="caution">
    <text evidence="4">The sequence shown here is derived from an EMBL/GenBank/DDBJ whole genome shotgun (WGS) entry which is preliminary data.</text>
</comment>
<evidence type="ECO:0000256" key="1">
    <source>
        <dbReference type="ARBA" id="ARBA00012418"/>
    </source>
</evidence>
<evidence type="ECO:0000259" key="2">
    <source>
        <dbReference type="Pfam" id="PF04998"/>
    </source>
</evidence>